<feature type="compositionally biased region" description="Basic and acidic residues" evidence="5">
    <location>
        <begin position="377"/>
        <end position="394"/>
    </location>
</feature>
<dbReference type="GO" id="GO:0016779">
    <property type="term" value="F:nucleotidyltransferase activity"/>
    <property type="evidence" value="ECO:0007669"/>
    <property type="project" value="UniProtKB-KW"/>
</dbReference>
<dbReference type="CDD" id="cd05484">
    <property type="entry name" value="retropepsin_like_LTR_2"/>
    <property type="match status" value="1"/>
</dbReference>
<dbReference type="AlphaFoldDB" id="A0AA85B9S8"/>
<dbReference type="GO" id="GO:0004519">
    <property type="term" value="F:endonuclease activity"/>
    <property type="evidence" value="ECO:0007669"/>
    <property type="project" value="UniProtKB-KW"/>
</dbReference>
<keyword evidence="3" id="KW-0540">Nuclease</keyword>
<dbReference type="Gene3D" id="2.40.70.10">
    <property type="entry name" value="Acid Proteases"/>
    <property type="match status" value="1"/>
</dbReference>
<keyword evidence="2" id="KW-0548">Nucleotidyltransferase</keyword>
<organism evidence="6 7">
    <name type="scientific">Schistosoma mattheei</name>
    <dbReference type="NCBI Taxonomy" id="31246"/>
    <lineage>
        <taxon>Eukaryota</taxon>
        <taxon>Metazoa</taxon>
        <taxon>Spiralia</taxon>
        <taxon>Lophotrochozoa</taxon>
        <taxon>Platyhelminthes</taxon>
        <taxon>Trematoda</taxon>
        <taxon>Digenea</taxon>
        <taxon>Strigeidida</taxon>
        <taxon>Schistosomatoidea</taxon>
        <taxon>Schistosomatidae</taxon>
        <taxon>Schistosoma</taxon>
    </lineage>
</organism>
<evidence type="ECO:0000313" key="7">
    <source>
        <dbReference type="WBParaSite" id="SMTH1_36750.1"/>
    </source>
</evidence>
<dbReference type="PANTHER" id="PTHR37984:SF5">
    <property type="entry name" value="PROTEIN NYNRIN-LIKE"/>
    <property type="match status" value="1"/>
</dbReference>
<keyword evidence="4" id="KW-0255">Endonuclease</keyword>
<sequence length="470" mass="54081">MKLLSRMEHDDEMTLQTITTECQRLINLKQDTAMLETKSAAPSNSVHAVKIGQRRNSTKSHKYHSKSPKPATKCWYCGAWHFSRFCRFRNHRCTICNKVGHKELVCRTRESLRSKRTRRPHQYENKYINSVYSTLALSVADKRRYVELIVNGVHIRLQLDTASDITLISKRTWYLIGCPKVLPTEHTARNASGDILKLVGMIKCSVKFRGNYFTGNCYLTNRHELDLIGIDWIDKLNLWDVPLNEICTMKSASNPKDPPTVHVTKKVVTIEDLLQKHKNLFQNKLGCCTIEKAKLYLRQDVKPVFRPKRQVPYAAIDKVDKELDRLEKLGVIQPVNYSAWAAPIVVVQKASGAIRLCADFSTELNETLLVLSSSENKRQLEQNRGPRDFSRESYGDSYSENNWSNTMNPIVPNVTQNNWETEIYIELDYIISHDNVLDMGSYNNSQNFDQISYKNEENMSAVSNDGQNLI</sequence>
<keyword evidence="4" id="KW-0378">Hydrolase</keyword>
<evidence type="ECO:0000256" key="2">
    <source>
        <dbReference type="ARBA" id="ARBA00022695"/>
    </source>
</evidence>
<dbReference type="InterPro" id="IPR021109">
    <property type="entry name" value="Peptidase_aspartic_dom_sf"/>
</dbReference>
<proteinExistence type="predicted"/>
<evidence type="ECO:0008006" key="8">
    <source>
        <dbReference type="Google" id="ProtNLM"/>
    </source>
</evidence>
<evidence type="ECO:0000313" key="6">
    <source>
        <dbReference type="Proteomes" id="UP000050791"/>
    </source>
</evidence>
<protein>
    <recommendedName>
        <fullName evidence="8">Peptidase A2 domain-containing protein</fullName>
    </recommendedName>
</protein>
<dbReference type="PANTHER" id="PTHR37984">
    <property type="entry name" value="PROTEIN CBG26694"/>
    <property type="match status" value="1"/>
</dbReference>
<dbReference type="SUPFAM" id="SSF50630">
    <property type="entry name" value="Acid proteases"/>
    <property type="match status" value="1"/>
</dbReference>
<evidence type="ECO:0000256" key="1">
    <source>
        <dbReference type="ARBA" id="ARBA00022679"/>
    </source>
</evidence>
<dbReference type="WBParaSite" id="SMTH1_36750.1">
    <property type="protein sequence ID" value="SMTH1_36750.1"/>
    <property type="gene ID" value="SMTH1_36750"/>
</dbReference>
<evidence type="ECO:0000256" key="4">
    <source>
        <dbReference type="ARBA" id="ARBA00022759"/>
    </source>
</evidence>
<evidence type="ECO:0000256" key="5">
    <source>
        <dbReference type="SAM" id="MobiDB-lite"/>
    </source>
</evidence>
<evidence type="ECO:0000256" key="3">
    <source>
        <dbReference type="ARBA" id="ARBA00022722"/>
    </source>
</evidence>
<dbReference type="InterPro" id="IPR034128">
    <property type="entry name" value="K02A2.6-like"/>
</dbReference>
<dbReference type="SUPFAM" id="SSF56672">
    <property type="entry name" value="DNA/RNA polymerases"/>
    <property type="match status" value="1"/>
</dbReference>
<feature type="region of interest" description="Disordered" evidence="5">
    <location>
        <begin position="377"/>
        <end position="401"/>
    </location>
</feature>
<dbReference type="InterPro" id="IPR043502">
    <property type="entry name" value="DNA/RNA_pol_sf"/>
</dbReference>
<dbReference type="Gene3D" id="3.10.10.10">
    <property type="entry name" value="HIV Type 1 Reverse Transcriptase, subunit A, domain 1"/>
    <property type="match status" value="1"/>
</dbReference>
<accession>A0AA85B9S8</accession>
<keyword evidence="1" id="KW-0808">Transferase</keyword>
<dbReference type="InterPro" id="IPR050951">
    <property type="entry name" value="Retrovirus_Pol_polyprotein"/>
</dbReference>
<name>A0AA85B9S8_9TREM</name>
<dbReference type="Proteomes" id="UP000050791">
    <property type="component" value="Unassembled WGS sequence"/>
</dbReference>
<reference evidence="7" key="1">
    <citation type="submission" date="2023-11" db="UniProtKB">
        <authorList>
            <consortium name="WormBaseParasite"/>
        </authorList>
    </citation>
    <scope>IDENTIFICATION</scope>
</reference>